<accession>A0A232F0E5</accession>
<dbReference type="GO" id="GO:0006450">
    <property type="term" value="P:regulation of translational fidelity"/>
    <property type="evidence" value="ECO:0007669"/>
    <property type="project" value="InterPro"/>
</dbReference>
<dbReference type="PANTHER" id="PTHR15004">
    <property type="entry name" value="GLUTAMYL-TRNA(GLN) AMIDOTRANSFERASE SUBUNIT C, MITOCHONDRIAL"/>
    <property type="match status" value="1"/>
</dbReference>
<dbReference type="SUPFAM" id="SSF141000">
    <property type="entry name" value="Glu-tRNAGln amidotransferase C subunit"/>
    <property type="match status" value="1"/>
</dbReference>
<dbReference type="STRING" id="543379.A0A232F0E5"/>
<evidence type="ECO:0000313" key="4">
    <source>
        <dbReference type="Proteomes" id="UP000215335"/>
    </source>
</evidence>
<dbReference type="Proteomes" id="UP000215335">
    <property type="component" value="Unassembled WGS sequence"/>
</dbReference>
<dbReference type="InterPro" id="IPR036621">
    <property type="entry name" value="Anticodon-bd_dom_sf"/>
</dbReference>
<dbReference type="GO" id="GO:0030956">
    <property type="term" value="C:glutamyl-tRNA(Gln) amidotransferase complex"/>
    <property type="evidence" value="ECO:0007669"/>
    <property type="project" value="TreeGrafter"/>
</dbReference>
<dbReference type="InterPro" id="IPR036113">
    <property type="entry name" value="Asp/Glu-ADT_sf_sub_c"/>
</dbReference>
<gene>
    <name evidence="3" type="ORF">TSAR_007774</name>
</gene>
<evidence type="ECO:0000256" key="1">
    <source>
        <dbReference type="ARBA" id="ARBA00022741"/>
    </source>
</evidence>
<dbReference type="Gene3D" id="3.30.930.10">
    <property type="entry name" value="Bira Bifunctional Protein, Domain 2"/>
    <property type="match status" value="1"/>
</dbReference>
<evidence type="ECO:0000256" key="2">
    <source>
        <dbReference type="ARBA" id="ARBA00023128"/>
    </source>
</evidence>
<keyword evidence="4" id="KW-1185">Reference proteome</keyword>
<dbReference type="Gene3D" id="3.40.50.800">
    <property type="entry name" value="Anticodon-binding domain"/>
    <property type="match status" value="1"/>
</dbReference>
<dbReference type="GO" id="GO:0000166">
    <property type="term" value="F:nucleotide binding"/>
    <property type="evidence" value="ECO:0007669"/>
    <property type="project" value="UniProtKB-KW"/>
</dbReference>
<keyword evidence="2" id="KW-0496">Mitochondrion</keyword>
<sequence length="446" mass="51272">MGYLSRCHSKGSFIFKTFLKHKRSATSLAHSQGSISKETVDKEFTTDIKIDIKTISKLEKISLVDFDNDGGIQRLEAAIRFAQKLREVQLHPSVKPMYSVLENERLHLREDKVTEHTMEKIFKTLGPTLLTLKEFGFAYGVQGILMRRNLEKLWLMKNMTQSDYNVFLVDSDQITANLKDLSDIGLNNPPFGIAEISSVKNTWNESYFPPKSKPIKHRIAKVTTIYEGDGDIISVKDLFYKKQRERKSWWRRITENPNIFHIGEIKQERGKEYVEIEARLPFGNIVVETIYYKPSAKLYLRGGEFSNNLKIVENITSLDWGCLALICDGYVEIDDCKEMQVHPNLAPYKAYSKANIKPEDNEQTRIALNNLSIHLIQLLREQGIEAVLMNLAKQPEVFQVPYILTVDNESLKNGFIRVVSQRTLCGEIVHITKLAQHVYDLTTIPM</sequence>
<dbReference type="GO" id="GO:0032543">
    <property type="term" value="P:mitochondrial translation"/>
    <property type="evidence" value="ECO:0007669"/>
    <property type="project" value="TreeGrafter"/>
</dbReference>
<dbReference type="InterPro" id="IPR003837">
    <property type="entry name" value="GatC"/>
</dbReference>
<keyword evidence="1" id="KW-0547">Nucleotide-binding</keyword>
<dbReference type="InterPro" id="IPR045864">
    <property type="entry name" value="aa-tRNA-synth_II/BPL/LPL"/>
</dbReference>
<dbReference type="EMBL" id="NNAY01001391">
    <property type="protein sequence ID" value="OXU24144.1"/>
    <property type="molecule type" value="Genomic_DNA"/>
</dbReference>
<evidence type="ECO:0000313" key="3">
    <source>
        <dbReference type="EMBL" id="OXU24144.1"/>
    </source>
</evidence>
<proteinExistence type="predicted"/>
<comment type="caution">
    <text evidence="3">The sequence shown here is derived from an EMBL/GenBank/DDBJ whole genome shotgun (WGS) entry which is preliminary data.</text>
</comment>
<dbReference type="OrthoDB" id="5394539at2759"/>
<protein>
    <recommendedName>
        <fullName evidence="5">DNA polymerase subunit gamma-2, mitochondrial</fullName>
    </recommendedName>
</protein>
<dbReference type="GO" id="GO:0005739">
    <property type="term" value="C:mitochondrion"/>
    <property type="evidence" value="ECO:0007669"/>
    <property type="project" value="TreeGrafter"/>
</dbReference>
<dbReference type="GO" id="GO:0070681">
    <property type="term" value="P:glutaminyl-tRNAGln biosynthesis via transamidation"/>
    <property type="evidence" value="ECO:0007669"/>
    <property type="project" value="TreeGrafter"/>
</dbReference>
<dbReference type="SUPFAM" id="SSF52954">
    <property type="entry name" value="Class II aaRS ABD-related"/>
    <property type="match status" value="1"/>
</dbReference>
<dbReference type="AlphaFoldDB" id="A0A232F0E5"/>
<dbReference type="PANTHER" id="PTHR15004:SF0">
    <property type="entry name" value="GLUTAMYL-TRNA(GLN) AMIDOTRANSFERASE SUBUNIT C, MITOCHONDRIAL"/>
    <property type="match status" value="1"/>
</dbReference>
<organism evidence="3 4">
    <name type="scientific">Trichomalopsis sarcophagae</name>
    <dbReference type="NCBI Taxonomy" id="543379"/>
    <lineage>
        <taxon>Eukaryota</taxon>
        <taxon>Metazoa</taxon>
        <taxon>Ecdysozoa</taxon>
        <taxon>Arthropoda</taxon>
        <taxon>Hexapoda</taxon>
        <taxon>Insecta</taxon>
        <taxon>Pterygota</taxon>
        <taxon>Neoptera</taxon>
        <taxon>Endopterygota</taxon>
        <taxon>Hymenoptera</taxon>
        <taxon>Apocrita</taxon>
        <taxon>Proctotrupomorpha</taxon>
        <taxon>Chalcidoidea</taxon>
        <taxon>Pteromalidae</taxon>
        <taxon>Pteromalinae</taxon>
        <taxon>Trichomalopsis</taxon>
    </lineage>
</organism>
<reference evidence="3 4" key="1">
    <citation type="journal article" date="2017" name="Curr. Biol.">
        <title>The Evolution of Venom by Co-option of Single-Copy Genes.</title>
        <authorList>
            <person name="Martinson E.O."/>
            <person name="Mrinalini"/>
            <person name="Kelkar Y.D."/>
            <person name="Chang C.H."/>
            <person name="Werren J.H."/>
        </authorList>
    </citation>
    <scope>NUCLEOTIDE SEQUENCE [LARGE SCALE GENOMIC DNA]</scope>
    <source>
        <strain evidence="3 4">Alberta</strain>
        <tissue evidence="3">Whole body</tissue>
    </source>
</reference>
<evidence type="ECO:0008006" key="5">
    <source>
        <dbReference type="Google" id="ProtNLM"/>
    </source>
</evidence>
<name>A0A232F0E5_9HYME</name>